<dbReference type="InterPro" id="IPR020058">
    <property type="entry name" value="Glu/Gln-tRNA-synth_Ib_cat-dom"/>
</dbReference>
<dbReference type="GO" id="GO:0006400">
    <property type="term" value="P:tRNA modification"/>
    <property type="evidence" value="ECO:0007669"/>
    <property type="project" value="InterPro"/>
</dbReference>
<dbReference type="Pfam" id="PF00749">
    <property type="entry name" value="tRNA-synt_1c"/>
    <property type="match status" value="1"/>
</dbReference>
<evidence type="ECO:0000256" key="5">
    <source>
        <dbReference type="ARBA" id="ARBA00022840"/>
    </source>
</evidence>
<keyword evidence="6 7" id="KW-0030">Aminoacyl-tRNA synthetase</keyword>
<accession>A0A4Z1R3R5</accession>
<dbReference type="AlphaFoldDB" id="A0A4Z1R3R5"/>
<dbReference type="InterPro" id="IPR014729">
    <property type="entry name" value="Rossmann-like_a/b/a_fold"/>
</dbReference>
<keyword evidence="2" id="KW-0479">Metal-binding</keyword>
<dbReference type="GO" id="GO:0008270">
    <property type="term" value="F:zinc ion binding"/>
    <property type="evidence" value="ECO:0007669"/>
    <property type="project" value="InterPro"/>
</dbReference>
<dbReference type="PANTHER" id="PTHR43311">
    <property type="entry name" value="GLUTAMATE--TRNA LIGASE"/>
    <property type="match status" value="1"/>
</dbReference>
<dbReference type="NCBIfam" id="NF004314">
    <property type="entry name" value="PRK05710.1-3"/>
    <property type="match status" value="1"/>
</dbReference>
<dbReference type="GO" id="GO:0005524">
    <property type="term" value="F:ATP binding"/>
    <property type="evidence" value="ECO:0007669"/>
    <property type="project" value="UniProtKB-KW"/>
</dbReference>
<evidence type="ECO:0000313" key="11">
    <source>
        <dbReference type="Proteomes" id="UP000298681"/>
    </source>
</evidence>
<dbReference type="SUPFAM" id="SSF52374">
    <property type="entry name" value="Nucleotidylyl transferase"/>
    <property type="match status" value="1"/>
</dbReference>
<keyword evidence="1 7" id="KW-0436">Ligase</keyword>
<evidence type="ECO:0000259" key="9">
    <source>
        <dbReference type="Pfam" id="PF00749"/>
    </source>
</evidence>
<feature type="domain" description="Glutamyl/glutaminyl-tRNA synthetase class Ib catalytic" evidence="9">
    <location>
        <begin position="12"/>
        <end position="234"/>
    </location>
</feature>
<dbReference type="InterPro" id="IPR000924">
    <property type="entry name" value="Glu/Gln-tRNA-synth"/>
</dbReference>
<dbReference type="EMBL" id="SPUH01000001">
    <property type="protein sequence ID" value="TKS54150.1"/>
    <property type="molecule type" value="Genomic_DNA"/>
</dbReference>
<keyword evidence="11" id="KW-1185">Reference proteome</keyword>
<evidence type="ECO:0000256" key="4">
    <source>
        <dbReference type="ARBA" id="ARBA00022833"/>
    </source>
</evidence>
<dbReference type="PRINTS" id="PR00987">
    <property type="entry name" value="TRNASYNTHGLU"/>
</dbReference>
<dbReference type="PANTHER" id="PTHR43311:SF1">
    <property type="entry name" value="GLUTAMYL-Q TRNA(ASP) SYNTHETASE"/>
    <property type="match status" value="1"/>
</dbReference>
<dbReference type="GO" id="GO:0005829">
    <property type="term" value="C:cytosol"/>
    <property type="evidence" value="ECO:0007669"/>
    <property type="project" value="TreeGrafter"/>
</dbReference>
<keyword evidence="3 7" id="KW-0547">Nucleotide-binding</keyword>
<evidence type="ECO:0000256" key="2">
    <source>
        <dbReference type="ARBA" id="ARBA00022723"/>
    </source>
</evidence>
<feature type="binding site" evidence="7">
    <location>
        <position position="234"/>
    </location>
    <ligand>
        <name>ATP</name>
        <dbReference type="ChEBI" id="CHEBI:30616"/>
    </ligand>
</feature>
<dbReference type="Proteomes" id="UP000298681">
    <property type="component" value="Unassembled WGS sequence"/>
</dbReference>
<evidence type="ECO:0000256" key="3">
    <source>
        <dbReference type="ARBA" id="ARBA00022741"/>
    </source>
</evidence>
<dbReference type="GO" id="GO:0004818">
    <property type="term" value="F:glutamate-tRNA ligase activity"/>
    <property type="evidence" value="ECO:0007669"/>
    <property type="project" value="TreeGrafter"/>
</dbReference>
<reference evidence="10 11" key="1">
    <citation type="submission" date="2019-01" db="EMBL/GenBank/DDBJ databases">
        <authorList>
            <person name="Zhang S."/>
        </authorList>
    </citation>
    <scope>NUCLEOTIDE SEQUENCE [LARGE SCALE GENOMIC DNA]</scope>
    <source>
        <strain evidence="10 11">1626</strain>
    </source>
</reference>
<evidence type="ECO:0000313" key="10">
    <source>
        <dbReference type="EMBL" id="TKS54150.1"/>
    </source>
</evidence>
<evidence type="ECO:0000256" key="1">
    <source>
        <dbReference type="ARBA" id="ARBA00022598"/>
    </source>
</evidence>
<dbReference type="EC" id="6.1.1.-" evidence="7"/>
<organism evidence="10 11">
    <name type="scientific">Luteimonas yindakuii</name>
    <dbReference type="NCBI Taxonomy" id="2565782"/>
    <lineage>
        <taxon>Bacteria</taxon>
        <taxon>Pseudomonadati</taxon>
        <taxon>Pseudomonadota</taxon>
        <taxon>Gammaproteobacteria</taxon>
        <taxon>Lysobacterales</taxon>
        <taxon>Lysobacteraceae</taxon>
        <taxon>Luteimonas</taxon>
    </lineage>
</organism>
<evidence type="ECO:0000256" key="8">
    <source>
        <dbReference type="RuleBase" id="RU363037"/>
    </source>
</evidence>
<gene>
    <name evidence="7" type="primary">gluQ</name>
    <name evidence="10" type="ORF">E4582_04750</name>
</gene>
<dbReference type="RefSeq" id="WP_134673531.1">
    <property type="nucleotide sequence ID" value="NZ_SPUH01000001.1"/>
</dbReference>
<name>A0A4Z1R3R5_9GAMM</name>
<dbReference type="InterPro" id="IPR022380">
    <property type="entry name" value="Glu-Q_tRNA(Asp)_Synthase"/>
</dbReference>
<comment type="caution">
    <text evidence="7">Lacks conserved residue(s) required for the propagation of feature annotation.</text>
</comment>
<dbReference type="HAMAP" id="MF_01428">
    <property type="entry name" value="Glu_Q_tRNA_synth"/>
    <property type="match status" value="1"/>
</dbReference>
<feature type="short sequence motif" description="'HIGH' region" evidence="7">
    <location>
        <begin position="16"/>
        <end position="26"/>
    </location>
</feature>
<evidence type="ECO:0000256" key="6">
    <source>
        <dbReference type="ARBA" id="ARBA00023146"/>
    </source>
</evidence>
<dbReference type="InterPro" id="IPR049940">
    <property type="entry name" value="GluQ/Sye"/>
</dbReference>
<comment type="similarity">
    <text evidence="7">Belongs to the class-I aminoacyl-tRNA synthetase family. GluQ subfamily.</text>
</comment>
<feature type="short sequence motif" description="'KMSKS' region" evidence="7">
    <location>
        <begin position="231"/>
        <end position="235"/>
    </location>
</feature>
<evidence type="ECO:0000256" key="7">
    <source>
        <dbReference type="HAMAP-Rule" id="MF_01428"/>
    </source>
</evidence>
<sequence length="302" mass="32276">MHPTHPSSPRRGRFAPSPTGPLHAGSLLAALGSWLFARSAGGEWHVRIEDIDPPREVAGAADAQLRGLHRLGLHPDGPVARQSTRGALYARALERLLDQGDAFVCHCSRSALAAHDGIHRRCVAGARRRDPSIRLRVPEGTHIAFDDAIQGHVAEDVHATTGDVVLRRADGFWAYQLAVVVDDAAQGMTDVVRGADLLGSTARQIVLQQRLGLPTPHYAHLPLLLDARGHKLSKSLDALPFDDRDPGAALAFAWQRLGQHALATSTGDPQDWLAMAATAFDPSRVPRGPLAASHNAGGMDAP</sequence>
<dbReference type="NCBIfam" id="TIGR03838">
    <property type="entry name" value="queuosine_YadB"/>
    <property type="match status" value="1"/>
</dbReference>
<comment type="caution">
    <text evidence="10">The sequence shown here is derived from an EMBL/GenBank/DDBJ whole genome shotgun (WGS) entry which is preliminary data.</text>
</comment>
<protein>
    <recommendedName>
        <fullName evidence="7">Glutamyl-Q tRNA(Asp) synthetase</fullName>
        <shortName evidence="7">Glu-Q-RSs</shortName>
        <ecNumber evidence="7">6.1.1.-</ecNumber>
    </recommendedName>
</protein>
<dbReference type="Gene3D" id="3.40.50.620">
    <property type="entry name" value="HUPs"/>
    <property type="match status" value="1"/>
</dbReference>
<keyword evidence="4" id="KW-0862">Zinc</keyword>
<feature type="binding site" evidence="7">
    <location>
        <position position="193"/>
    </location>
    <ligand>
        <name>L-glutamate</name>
        <dbReference type="ChEBI" id="CHEBI:29985"/>
    </ligand>
</feature>
<feature type="binding site" evidence="7">
    <location>
        <position position="49"/>
    </location>
    <ligand>
        <name>L-glutamate</name>
        <dbReference type="ChEBI" id="CHEBI:29985"/>
    </ligand>
</feature>
<keyword evidence="5 7" id="KW-0067">ATP-binding</keyword>
<keyword evidence="8" id="KW-0648">Protein biosynthesis</keyword>
<dbReference type="GO" id="GO:0006424">
    <property type="term" value="P:glutamyl-tRNA aminoacylation"/>
    <property type="evidence" value="ECO:0007669"/>
    <property type="project" value="InterPro"/>
</dbReference>
<feature type="binding site" evidence="7">
    <location>
        <position position="175"/>
    </location>
    <ligand>
        <name>L-glutamate</name>
        <dbReference type="ChEBI" id="CHEBI:29985"/>
    </ligand>
</feature>
<comment type="function">
    <text evidence="7">Catalyzes the tRNA-independent activation of glutamate in presence of ATP and the subsequent transfer of glutamate onto a tRNA(Asp). Glutamate is transferred on the 2-amino-5-(4,5-dihydroxy-2-cyclopenten-1-yl) moiety of the queuosine in the wobble position of the QUC anticodon.</text>
</comment>
<proteinExistence type="inferred from homology"/>
<feature type="binding site" evidence="7">
    <location>
        <begin position="13"/>
        <end position="17"/>
    </location>
    <ligand>
        <name>L-glutamate</name>
        <dbReference type="ChEBI" id="CHEBI:29985"/>
    </ligand>
</feature>